<keyword evidence="1" id="KW-0732">Signal</keyword>
<dbReference type="OrthoDB" id="5500612at2"/>
<evidence type="ECO:0000256" key="1">
    <source>
        <dbReference type="SAM" id="SignalP"/>
    </source>
</evidence>
<dbReference type="NCBIfam" id="TIGR04183">
    <property type="entry name" value="Por_Secre_tail"/>
    <property type="match status" value="1"/>
</dbReference>
<dbReference type="InterPro" id="IPR026444">
    <property type="entry name" value="Secre_tail"/>
</dbReference>
<proteinExistence type="predicted"/>
<dbReference type="RefSeq" id="WP_093204599.1">
    <property type="nucleotide sequence ID" value="NZ_FNGS01000006.1"/>
</dbReference>
<evidence type="ECO:0000259" key="2">
    <source>
        <dbReference type="Pfam" id="PF18942"/>
    </source>
</evidence>
<evidence type="ECO:0000313" key="3">
    <source>
        <dbReference type="EMBL" id="SDM38906.1"/>
    </source>
</evidence>
<dbReference type="EMBL" id="FNGS01000006">
    <property type="protein sequence ID" value="SDM38906.1"/>
    <property type="molecule type" value="Genomic_DNA"/>
</dbReference>
<dbReference type="Gene3D" id="2.60.40.10">
    <property type="entry name" value="Immunoglobulins"/>
    <property type="match status" value="1"/>
</dbReference>
<dbReference type="InterPro" id="IPR036691">
    <property type="entry name" value="Endo/exonu/phosph_ase_sf"/>
</dbReference>
<name>A0A1G9SU00_9BACT</name>
<keyword evidence="4" id="KW-1185">Reference proteome</keyword>
<protein>
    <submittedName>
        <fullName evidence="3">Por secretion system C-terminal sorting domain-containing protein</fullName>
    </submittedName>
</protein>
<evidence type="ECO:0000313" key="4">
    <source>
        <dbReference type="Proteomes" id="UP000198901"/>
    </source>
</evidence>
<dbReference type="Pfam" id="PF18942">
    <property type="entry name" value="DUF5689"/>
    <property type="match status" value="1"/>
</dbReference>
<feature type="chain" id="PRO_5011552420" evidence="1">
    <location>
        <begin position="24"/>
        <end position="1066"/>
    </location>
</feature>
<dbReference type="AlphaFoldDB" id="A0A1G9SU00"/>
<sequence>MRKTLLTFLYAMLCCLLAGVAGAQISLTGSTYTENFNFLPSTGSPTWQNNANGDGASTFGKVGVYGSRTGTGTTILTGTGSSNSGGLYSFGTDSDRALGSIGSSNAAAGNFAYALRFVNNTGAIVTSFNLSYYGEQWRVAATTPNTATFSYKTGAFTSVDPASALPAGYTAVSALDFTSPVTGSTAGALNGNLAANRVLISSSVSNLQVLPGEEIVLRWYDPDHTGADQGLSIDDVTITITTQSASTPVLTSSVASLTGFTYVEGAATSPAQSYTLSGSNLAAGPIVVTAPANYEVSHDGTTFQDTLTIVYSDSTLASTPVYVRLKLGLTPGMYPPSGTIAVTNAGGSASKDVTVSGAVSPAPTGDSPCGATSVSILSTRNGTVGGTFTITGRVTAIFSSTNIYIQDATGGILIYDQNGIQPEGIAVGDEVQVTGALALYNTEKELKDLTCFKKTTSANSPVSPLLVTAAEICNHQGELITLDEDVTITSPTGATFASANTNYTLSNSQIMRVLGTTNLAGATRPAGTFKPTGVVTIFNSVCQILPRSTDDVPGSTPMAGGSCGTATVATDEKKLDVTNWNVEWLGNTGFGPTNETTQLNNVKTVLNGIGSDVFMLEEVCSYNPANPADPSTSFGSILQGLNATFPTRLYAGECSNRYSYSEIASPDPFGQRVCIIYRTDQITKIASRPMLTNAVITGFPTGNNSQFWASGRLPFLFQADVKLQDATEATRINFIVLHAKSGSDQSSYDRRVYDFKVLYDSLQTQFQSANVIMGGDFNDDVDQSIAGTGQISSLKAFLYANPTTTNINDTRPNAGWNCVTQVFSTAGCASTASYSDFIDHLFVSDEISNPAPGGRTLATSVAVSNVASLRPSVSGYASNTSDHYPTATQYSITAENPTPVTWLNVSAEVSATQQVTVRWSTASERNASHFEVQRSKDARTFESLGTVKAGSTVQTRSDYSFADAAPFDGVNYYRLKQVDADGKTDYSRVASVEVTGTYAVSPNPVGSRIVVTGKNIAGLRLFDLQGRQIGRSDEASLEAHNLTPGTYLVEIRRTDGITVRRLIIKQ</sequence>
<accession>A0A1G9SU00</accession>
<dbReference type="Gene3D" id="3.60.10.10">
    <property type="entry name" value="Endonuclease/exonuclease/phosphatase"/>
    <property type="match status" value="1"/>
</dbReference>
<dbReference type="STRING" id="563176.SAMN04488090_3296"/>
<dbReference type="Proteomes" id="UP000198901">
    <property type="component" value="Unassembled WGS sequence"/>
</dbReference>
<feature type="signal peptide" evidence="1">
    <location>
        <begin position="1"/>
        <end position="23"/>
    </location>
</feature>
<reference evidence="3 4" key="1">
    <citation type="submission" date="2016-10" db="EMBL/GenBank/DDBJ databases">
        <authorList>
            <person name="de Groot N.N."/>
        </authorList>
    </citation>
    <scope>NUCLEOTIDE SEQUENCE [LARGE SCALE GENOMIC DNA]</scope>
    <source>
        <strain evidence="3 4">DSM 21668</strain>
    </source>
</reference>
<gene>
    <name evidence="3" type="ORF">SAMN04488090_3296</name>
</gene>
<feature type="domain" description="DUF5689" evidence="2">
    <location>
        <begin position="389"/>
        <end position="552"/>
    </location>
</feature>
<dbReference type="GO" id="GO:0003824">
    <property type="term" value="F:catalytic activity"/>
    <property type="evidence" value="ECO:0007669"/>
    <property type="project" value="InterPro"/>
</dbReference>
<dbReference type="InterPro" id="IPR013783">
    <property type="entry name" value="Ig-like_fold"/>
</dbReference>
<organism evidence="3 4">
    <name type="scientific">Siphonobacter aquaeclarae</name>
    <dbReference type="NCBI Taxonomy" id="563176"/>
    <lineage>
        <taxon>Bacteria</taxon>
        <taxon>Pseudomonadati</taxon>
        <taxon>Bacteroidota</taxon>
        <taxon>Cytophagia</taxon>
        <taxon>Cytophagales</taxon>
        <taxon>Cytophagaceae</taxon>
        <taxon>Siphonobacter</taxon>
    </lineage>
</organism>
<dbReference type="SUPFAM" id="SSF56219">
    <property type="entry name" value="DNase I-like"/>
    <property type="match status" value="1"/>
</dbReference>
<dbReference type="InterPro" id="IPR043744">
    <property type="entry name" value="DUF5689"/>
</dbReference>